<evidence type="ECO:0000313" key="2">
    <source>
        <dbReference type="EMBL" id="MYM55318.1"/>
    </source>
</evidence>
<dbReference type="RefSeq" id="WP_160973018.1">
    <property type="nucleotide sequence ID" value="NZ_WWEN01000003.1"/>
</dbReference>
<reference evidence="2 3" key="1">
    <citation type="submission" date="2020-01" db="EMBL/GenBank/DDBJ databases">
        <authorList>
            <person name="Chen S."/>
        </authorList>
    </citation>
    <scope>NUCLEOTIDE SEQUENCE [LARGE SCALE GENOMIC DNA]</scope>
    <source>
        <strain evidence="2 3">GS-10</strain>
    </source>
</reference>
<dbReference type="SUPFAM" id="SSF69618">
    <property type="entry name" value="HemD-like"/>
    <property type="match status" value="1"/>
</dbReference>
<keyword evidence="3" id="KW-1185">Reference proteome</keyword>
<accession>A0A6L8LH82</accession>
<dbReference type="Gene3D" id="3.40.50.10090">
    <property type="match status" value="2"/>
</dbReference>
<evidence type="ECO:0000313" key="3">
    <source>
        <dbReference type="Proteomes" id="UP000479043"/>
    </source>
</evidence>
<feature type="domain" description="Tetrapyrrole biosynthesis uroporphyrinogen III synthase" evidence="1">
    <location>
        <begin position="16"/>
        <end position="218"/>
    </location>
</feature>
<proteinExistence type="predicted"/>
<dbReference type="AlphaFoldDB" id="A0A6L8LH82"/>
<sequence length="238" mass="24649">MATLLLTRPLASSQRFAAQLRERLGDVQVVISPLMRIEPVGTAPDLVGAGTLIFTSQNALAAVPDGQGRPCYTVGDATAAAAQAAGFDPIAVEPDAEALFQRIMADRPAGPLLHLRGHHARGRLAERLTGAGIATDEKVVYEQRETALSDEAETLLSGEEPVIVPLFSPRSAKIFVSQYAGDAPLFIAAMSDAVADALGGLPVQQVARAAAPDAAAMIDTIEGLMDAARSLEASGGGK</sequence>
<dbReference type="GO" id="GO:0004852">
    <property type="term" value="F:uroporphyrinogen-III synthase activity"/>
    <property type="evidence" value="ECO:0007669"/>
    <property type="project" value="InterPro"/>
</dbReference>
<gene>
    <name evidence="2" type="ORF">GR167_08380</name>
</gene>
<dbReference type="Proteomes" id="UP000479043">
    <property type="component" value="Unassembled WGS sequence"/>
</dbReference>
<comment type="caution">
    <text evidence="2">The sequence shown here is derived from an EMBL/GenBank/DDBJ whole genome shotgun (WGS) entry which is preliminary data.</text>
</comment>
<dbReference type="InterPro" id="IPR003754">
    <property type="entry name" value="4pyrrol_synth_uPrphyn_synth"/>
</dbReference>
<dbReference type="EMBL" id="WWEN01000003">
    <property type="protein sequence ID" value="MYM55318.1"/>
    <property type="molecule type" value="Genomic_DNA"/>
</dbReference>
<evidence type="ECO:0000259" key="1">
    <source>
        <dbReference type="Pfam" id="PF02602"/>
    </source>
</evidence>
<protein>
    <submittedName>
        <fullName evidence="2">Uroporphyrinogen-III synthase</fullName>
    </submittedName>
</protein>
<dbReference type="GO" id="GO:0033014">
    <property type="term" value="P:tetrapyrrole biosynthetic process"/>
    <property type="evidence" value="ECO:0007669"/>
    <property type="project" value="InterPro"/>
</dbReference>
<dbReference type="Pfam" id="PF02602">
    <property type="entry name" value="HEM4"/>
    <property type="match status" value="1"/>
</dbReference>
<name>A0A6L8LH82_9RHOB</name>
<dbReference type="CDD" id="cd06578">
    <property type="entry name" value="HemD"/>
    <property type="match status" value="1"/>
</dbReference>
<organism evidence="2 3">
    <name type="scientific">Thalassovita mangrovi</name>
    <dbReference type="NCBI Taxonomy" id="2692236"/>
    <lineage>
        <taxon>Bacteria</taxon>
        <taxon>Pseudomonadati</taxon>
        <taxon>Pseudomonadota</taxon>
        <taxon>Alphaproteobacteria</taxon>
        <taxon>Rhodobacterales</taxon>
        <taxon>Roseobacteraceae</taxon>
        <taxon>Thalassovita</taxon>
    </lineage>
</organism>
<dbReference type="InterPro" id="IPR036108">
    <property type="entry name" value="4pyrrol_syn_uPrphyn_synt_sf"/>
</dbReference>